<evidence type="ECO:0000256" key="1">
    <source>
        <dbReference type="ARBA" id="ARBA00000251"/>
    </source>
</evidence>
<evidence type="ECO:0000256" key="9">
    <source>
        <dbReference type="ARBA" id="ARBA00023295"/>
    </source>
</evidence>
<evidence type="ECO:0000256" key="16">
    <source>
        <dbReference type="SAM" id="SignalP"/>
    </source>
</evidence>
<evidence type="ECO:0000256" key="8">
    <source>
        <dbReference type="ARBA" id="ARBA00023180"/>
    </source>
</evidence>
<dbReference type="GO" id="GO:0004415">
    <property type="term" value="F:hyalurononglucosaminidase activity"/>
    <property type="evidence" value="ECO:0007669"/>
    <property type="project" value="UniProtKB-UniRule"/>
</dbReference>
<protein>
    <recommendedName>
        <fullName evidence="15">Hyaluronidase</fullName>
        <ecNumber evidence="15">3.2.1.35</ecNumber>
    </recommendedName>
</protein>
<proteinExistence type="inferred from homology"/>
<evidence type="ECO:0000256" key="15">
    <source>
        <dbReference type="RuleBase" id="RU610713"/>
    </source>
</evidence>
<feature type="disulfide bond" evidence="14">
    <location>
        <begin position="214"/>
        <end position="229"/>
    </location>
</feature>
<keyword evidence="18" id="KW-1185">Reference proteome</keyword>
<comment type="similarity">
    <text evidence="2 11 15">Belongs to the glycosyl hydrolase 56 family.</text>
</comment>
<dbReference type="Pfam" id="PF01630">
    <property type="entry name" value="Glyco_hydro_56"/>
    <property type="match status" value="1"/>
</dbReference>
<dbReference type="PRINTS" id="PR00846">
    <property type="entry name" value="GLHYDRLASE56"/>
</dbReference>
<dbReference type="EMBL" id="OX395127">
    <property type="protein sequence ID" value="CAI5767047.1"/>
    <property type="molecule type" value="Genomic_DNA"/>
</dbReference>
<name>A0AA35P0E1_9SAUR</name>
<dbReference type="FunFam" id="3.20.20.70:FF:000065">
    <property type="entry name" value="Hyaluronidase"/>
    <property type="match status" value="1"/>
</dbReference>
<dbReference type="PANTHER" id="PTHR11769:SF19">
    <property type="entry name" value="HYALURONIDASE-3"/>
    <property type="match status" value="1"/>
</dbReference>
<dbReference type="PANTHER" id="PTHR11769">
    <property type="entry name" value="HYALURONIDASE"/>
    <property type="match status" value="1"/>
</dbReference>
<feature type="disulfide bond" evidence="14">
    <location>
        <begin position="370"/>
        <end position="417"/>
    </location>
</feature>
<feature type="disulfide bond" evidence="14">
    <location>
        <begin position="365"/>
        <end position="376"/>
    </location>
</feature>
<dbReference type="EC" id="3.2.1.35" evidence="15"/>
<feature type="chain" id="PRO_5041439747" description="Hyaluronidase" evidence="16">
    <location>
        <begin position="24"/>
        <end position="479"/>
    </location>
</feature>
<gene>
    <name evidence="17" type="ORF">PODLI_1B040523</name>
</gene>
<dbReference type="Gene3D" id="3.20.20.70">
    <property type="entry name" value="Aldolase class I"/>
    <property type="match status" value="1"/>
</dbReference>
<dbReference type="GO" id="GO:0005975">
    <property type="term" value="P:carbohydrate metabolic process"/>
    <property type="evidence" value="ECO:0007669"/>
    <property type="project" value="UniProtKB-UniRule"/>
</dbReference>
<evidence type="ECO:0000256" key="3">
    <source>
        <dbReference type="ARBA" id="ARBA00011245"/>
    </source>
</evidence>
<keyword evidence="4" id="KW-0245">EGF-like domain</keyword>
<accession>A0AA35P0E1</accession>
<comment type="function">
    <text evidence="10">Snake venom endo-hyaluronidase that degrades hyaluronan to smaller oligosaccharide fragments. In venom, it is not toxic by itself, but increases the diffusion of other venom proteins by degrading the extracellular matrix. In addition, it displays antiedematogenic activity.</text>
</comment>
<evidence type="ECO:0000313" key="17">
    <source>
        <dbReference type="EMBL" id="CAI5767047.1"/>
    </source>
</evidence>
<organism evidence="17 18">
    <name type="scientific">Podarcis lilfordi</name>
    <name type="common">Lilford's wall lizard</name>
    <dbReference type="NCBI Taxonomy" id="74358"/>
    <lineage>
        <taxon>Eukaryota</taxon>
        <taxon>Metazoa</taxon>
        <taxon>Chordata</taxon>
        <taxon>Craniata</taxon>
        <taxon>Vertebrata</taxon>
        <taxon>Euteleostomi</taxon>
        <taxon>Lepidosauria</taxon>
        <taxon>Squamata</taxon>
        <taxon>Bifurcata</taxon>
        <taxon>Unidentata</taxon>
        <taxon>Episquamata</taxon>
        <taxon>Laterata</taxon>
        <taxon>Lacertibaenia</taxon>
        <taxon>Lacertidae</taxon>
        <taxon>Podarcis</taxon>
    </lineage>
</organism>
<evidence type="ECO:0000256" key="7">
    <source>
        <dbReference type="ARBA" id="ARBA00023157"/>
    </source>
</evidence>
<evidence type="ECO:0000256" key="4">
    <source>
        <dbReference type="ARBA" id="ARBA00022536"/>
    </source>
</evidence>
<dbReference type="PIRSF" id="PIRSF038193">
    <property type="entry name" value="Hyaluronidase"/>
    <property type="match status" value="1"/>
</dbReference>
<dbReference type="InterPro" id="IPR013785">
    <property type="entry name" value="Aldolase_TIM"/>
</dbReference>
<evidence type="ECO:0000256" key="11">
    <source>
        <dbReference type="PIRNR" id="PIRNR038193"/>
    </source>
</evidence>
<dbReference type="InterPro" id="IPR017853">
    <property type="entry name" value="GH"/>
</dbReference>
<dbReference type="AlphaFoldDB" id="A0AA35P0E1"/>
<dbReference type="Proteomes" id="UP001178461">
    <property type="component" value="Chromosome 2"/>
</dbReference>
<comment type="catalytic activity">
    <reaction evidence="1 15">
        <text>Random hydrolysis of (1-&gt;4)-linkages between N-acetyl-beta-D-glucosamine and D-glucuronate residues in hyaluronate.</text>
        <dbReference type="EC" id="3.2.1.35"/>
    </reaction>
</comment>
<feature type="disulfide bond" evidence="14">
    <location>
        <begin position="419"/>
        <end position="428"/>
    </location>
</feature>
<evidence type="ECO:0000256" key="13">
    <source>
        <dbReference type="PIRSR" id="PIRSR038193-2"/>
    </source>
</evidence>
<dbReference type="SUPFAM" id="SSF51445">
    <property type="entry name" value="(Trans)glycosidases"/>
    <property type="match status" value="1"/>
</dbReference>
<keyword evidence="6 15" id="KW-0378">Hydrolase</keyword>
<comment type="subunit">
    <text evidence="3">Monomer.</text>
</comment>
<keyword evidence="5 16" id="KW-0732">Signal</keyword>
<evidence type="ECO:0000256" key="12">
    <source>
        <dbReference type="PIRSR" id="PIRSR038193-1"/>
    </source>
</evidence>
<keyword evidence="7 14" id="KW-1015">Disulfide bond</keyword>
<sequence length="479" mass="55517">MILDKTISVRIIFLLGVIQCLRGYSWEQTTASSVFQQEPFVVVWNLPTAKCREHFGITLPLEAYGIVENKDNAFRGQNITIFYKNKFGLYPYISPDGKWHNGGIPQNVDLKKHLETVSRDVLESLKPDFQGLAVVDWEEWRPLWRQNWGPKNVYRAASEKWARNRRPDEPLTEQSYLAEIEFEQAARAFMERTLEMGKSLRPQGFWGFYGFPDCFNYNWESEENYTGHCNPTEVQWNDHLMWLWKVSSALYPSIYLSPKLPTSYHQSYVHHRLKEAFRVAQFGVKQPLPVIAYSRVSYRHSPRYLTEADLVYTIGESAALGAAGVVLWGDLSYSQSPESCRSLKHYITTTLGPYIVNVTTAARMCSRKLCHGHGRCVRQDPSELEAFLHLDPQQWEEESSMTDFPDQDMFAWEQFQCHCYPQWTGASCETPLWLEPVLGPECSRAQQYYNIFHAGYVSNVVVKSNICPPSIYNEKTEFQ</sequence>
<feature type="glycosylation site" description="N-linked (GlcNAc...) asparagine" evidence="13">
    <location>
        <position position="357"/>
    </location>
</feature>
<keyword evidence="9 15" id="KW-0326">Glycosidase</keyword>
<dbReference type="GO" id="GO:0030214">
    <property type="term" value="P:hyaluronan catabolic process"/>
    <property type="evidence" value="ECO:0007669"/>
    <property type="project" value="TreeGrafter"/>
</dbReference>
<dbReference type="InterPro" id="IPR018155">
    <property type="entry name" value="Hyaluronidase"/>
</dbReference>
<dbReference type="GO" id="GO:0001669">
    <property type="term" value="C:acrosomal vesicle"/>
    <property type="evidence" value="ECO:0007669"/>
    <property type="project" value="TreeGrafter"/>
</dbReference>
<evidence type="ECO:0000256" key="5">
    <source>
        <dbReference type="ARBA" id="ARBA00022729"/>
    </source>
</evidence>
<feature type="signal peptide" evidence="16">
    <location>
        <begin position="1"/>
        <end position="23"/>
    </location>
</feature>
<evidence type="ECO:0000256" key="14">
    <source>
        <dbReference type="PIRSR" id="PIRSR038193-3"/>
    </source>
</evidence>
<reference evidence="17" key="1">
    <citation type="submission" date="2022-12" db="EMBL/GenBank/DDBJ databases">
        <authorList>
            <person name="Alioto T."/>
            <person name="Alioto T."/>
            <person name="Gomez Garrido J."/>
        </authorList>
    </citation>
    <scope>NUCLEOTIDE SEQUENCE</scope>
</reference>
<feature type="active site" description="Proton donor" evidence="12">
    <location>
        <position position="138"/>
    </location>
</feature>
<evidence type="ECO:0000256" key="10">
    <source>
        <dbReference type="ARBA" id="ARBA00024881"/>
    </source>
</evidence>
<evidence type="ECO:0000256" key="6">
    <source>
        <dbReference type="ARBA" id="ARBA00022801"/>
    </source>
</evidence>
<feature type="disulfide bond" evidence="14">
    <location>
        <begin position="51"/>
        <end position="340"/>
    </location>
</feature>
<evidence type="ECO:0000313" key="18">
    <source>
        <dbReference type="Proteomes" id="UP001178461"/>
    </source>
</evidence>
<evidence type="ECO:0000256" key="2">
    <source>
        <dbReference type="ARBA" id="ARBA00008871"/>
    </source>
</evidence>
<keyword evidence="8" id="KW-0325">Glycoprotein</keyword>